<dbReference type="Gene3D" id="3.40.30.10">
    <property type="entry name" value="Glutaredoxin"/>
    <property type="match status" value="1"/>
</dbReference>
<comment type="catalytic activity">
    <reaction evidence="9">
        <text>a hydroperoxide + [thioredoxin]-dithiol = an alcohol + [thioredoxin]-disulfide + H2O</text>
        <dbReference type="Rhea" id="RHEA:62620"/>
        <dbReference type="Rhea" id="RHEA-COMP:10698"/>
        <dbReference type="Rhea" id="RHEA-COMP:10700"/>
        <dbReference type="ChEBI" id="CHEBI:15377"/>
        <dbReference type="ChEBI" id="CHEBI:29950"/>
        <dbReference type="ChEBI" id="CHEBI:30879"/>
        <dbReference type="ChEBI" id="CHEBI:35924"/>
        <dbReference type="ChEBI" id="CHEBI:50058"/>
        <dbReference type="EC" id="1.11.1.24"/>
    </reaction>
</comment>
<feature type="domain" description="Thioredoxin" evidence="11">
    <location>
        <begin position="7"/>
        <end position="164"/>
    </location>
</feature>
<dbReference type="NCBIfam" id="NF009668">
    <property type="entry name" value="PRK13189.1"/>
    <property type="match status" value="1"/>
</dbReference>
<dbReference type="InterPro" id="IPR024706">
    <property type="entry name" value="Peroxiredoxin_AhpC-typ"/>
</dbReference>
<dbReference type="InterPro" id="IPR019479">
    <property type="entry name" value="Peroxiredoxin_C"/>
</dbReference>
<dbReference type="InterPro" id="IPR022915">
    <property type="entry name" value="Peroxiredoxin_TDXH"/>
</dbReference>
<dbReference type="PROSITE" id="PS51352">
    <property type="entry name" value="THIOREDOXIN_2"/>
    <property type="match status" value="1"/>
</dbReference>
<dbReference type="SUPFAM" id="SSF52833">
    <property type="entry name" value="Thioredoxin-like"/>
    <property type="match status" value="1"/>
</dbReference>
<evidence type="ECO:0000256" key="6">
    <source>
        <dbReference type="ARBA" id="ARBA00023284"/>
    </source>
</evidence>
<feature type="active site" description="Cysteine sulfenic acid (-SOH) intermediate; for peroxidase activity" evidence="10">
    <location>
        <position position="50"/>
    </location>
</feature>
<keyword evidence="13" id="KW-1185">Reference proteome</keyword>
<accession>A0A917H7Z2</accession>
<dbReference type="InterPro" id="IPR050217">
    <property type="entry name" value="Peroxiredoxin"/>
</dbReference>
<evidence type="ECO:0000313" key="13">
    <source>
        <dbReference type="Proteomes" id="UP000647241"/>
    </source>
</evidence>
<comment type="subunit">
    <text evidence="9">Homodecamer. Pentamer of dimers that assemble into a ring structure.</text>
</comment>
<name>A0A917H7Z2_9BACT</name>
<dbReference type="Proteomes" id="UP000647241">
    <property type="component" value="Unassembled WGS sequence"/>
</dbReference>
<dbReference type="EC" id="1.11.1.24" evidence="9"/>
<evidence type="ECO:0000256" key="4">
    <source>
        <dbReference type="ARBA" id="ARBA00022862"/>
    </source>
</evidence>
<evidence type="ECO:0000313" key="12">
    <source>
        <dbReference type="EMBL" id="GGG70413.1"/>
    </source>
</evidence>
<evidence type="ECO:0000259" key="11">
    <source>
        <dbReference type="PROSITE" id="PS51352"/>
    </source>
</evidence>
<dbReference type="GO" id="GO:0005829">
    <property type="term" value="C:cytosol"/>
    <property type="evidence" value="ECO:0007669"/>
    <property type="project" value="TreeGrafter"/>
</dbReference>
<dbReference type="InterPro" id="IPR045020">
    <property type="entry name" value="PRX_1cys"/>
</dbReference>
<gene>
    <name evidence="12" type="ORF">GCM10011585_10680</name>
</gene>
<sequence>MAESRIPRIMEPAPDFEAKSTHGLIRLSDYTSRGKWVLLFSHPADFTPVCSTEFIEFARSYDDFEKINVQLIGVSIDSVFSHIAWVRDLEQIGGVQVKFPVIADLDQKVSSAYGLVHEAAADTATVRAVFAIDPKGTVRALIYYPMQLGRNIDELFRIFQALQTADANGVSCPANWRPGQAVIVAAPATVEDAAKRTSGAGSGLNVQSWYLSKKDLPIAK</sequence>
<dbReference type="GO" id="GO:0045454">
    <property type="term" value="P:cell redox homeostasis"/>
    <property type="evidence" value="ECO:0007669"/>
    <property type="project" value="TreeGrafter"/>
</dbReference>
<evidence type="ECO:0000256" key="1">
    <source>
        <dbReference type="ARBA" id="ARBA00009796"/>
    </source>
</evidence>
<keyword evidence="6 9" id="KW-0676">Redox-active center</keyword>
<comment type="function">
    <text evidence="8 9">Thiol-specific peroxidase that catalyzes the reduction of hydrogen peroxide and organic hydroperoxides to water and alcohols, respectively. Plays a role in cell protection against oxidative stress by detoxifying peroxides.</text>
</comment>
<dbReference type="InterPro" id="IPR036249">
    <property type="entry name" value="Thioredoxin-like_sf"/>
</dbReference>
<comment type="miscellaneous">
    <text evidence="9">The active site is a conserved redox-active cysteine residue, the peroxidatic cysteine (C(P)), which makes the nucleophilic attack on the peroxide substrate. The peroxide oxidizes the C(P)-SH to cysteine sulfenic acid (C(P)-SOH), which then reacts with another cysteine residue, the resolving cysteine (C(R)), to form a disulfide bridge. The disulfide is subsequently reduced by an appropriate electron donor to complete the catalytic cycle. In this 1-Cys peroxiredoxin, no C(R) is present and C(P) instead forms a disulfide with a cysteine from another protein or with a small thiol molecule.</text>
</comment>
<organism evidence="12 13">
    <name type="scientific">Edaphobacter dinghuensis</name>
    <dbReference type="NCBI Taxonomy" id="1560005"/>
    <lineage>
        <taxon>Bacteria</taxon>
        <taxon>Pseudomonadati</taxon>
        <taxon>Acidobacteriota</taxon>
        <taxon>Terriglobia</taxon>
        <taxon>Terriglobales</taxon>
        <taxon>Acidobacteriaceae</taxon>
        <taxon>Edaphobacter</taxon>
    </lineage>
</organism>
<dbReference type="InterPro" id="IPR000866">
    <property type="entry name" value="AhpC/TSA"/>
</dbReference>
<keyword evidence="4 9" id="KW-0049">Antioxidant</keyword>
<comment type="caution">
    <text evidence="9">Lacks conserved residue(s) required for the propagation of feature annotation.</text>
</comment>
<evidence type="ECO:0000256" key="9">
    <source>
        <dbReference type="HAMAP-Rule" id="MF_00401"/>
    </source>
</evidence>
<evidence type="ECO:0000256" key="10">
    <source>
        <dbReference type="PIRSR" id="PIRSR000239-1"/>
    </source>
</evidence>
<dbReference type="CDD" id="cd03016">
    <property type="entry name" value="PRX_1cys"/>
    <property type="match status" value="1"/>
</dbReference>
<proteinExistence type="inferred from homology"/>
<dbReference type="NCBIfam" id="NF009669">
    <property type="entry name" value="PRK13190.1"/>
    <property type="match status" value="1"/>
</dbReference>
<dbReference type="PIRSF" id="PIRSF000239">
    <property type="entry name" value="AHPC"/>
    <property type="match status" value="1"/>
</dbReference>
<dbReference type="AlphaFoldDB" id="A0A917H7Z2"/>
<comment type="subcellular location">
    <subcellularLocation>
        <location evidence="9">Cytoplasm</location>
    </subcellularLocation>
</comment>
<feature type="binding site" evidence="9">
    <location>
        <position position="127"/>
    </location>
    <ligand>
        <name>substrate</name>
    </ligand>
</feature>
<comment type="similarity">
    <text evidence="1">Belongs to the peroxiredoxin family. AhpC/Prx1 subfamily.</text>
</comment>
<dbReference type="PANTHER" id="PTHR10681">
    <property type="entry name" value="THIOREDOXIN PEROXIDASE"/>
    <property type="match status" value="1"/>
</dbReference>
<evidence type="ECO:0000256" key="5">
    <source>
        <dbReference type="ARBA" id="ARBA00023002"/>
    </source>
</evidence>
<evidence type="ECO:0000256" key="3">
    <source>
        <dbReference type="ARBA" id="ARBA00022559"/>
    </source>
</evidence>
<dbReference type="Pfam" id="PF00578">
    <property type="entry name" value="AhpC-TSA"/>
    <property type="match status" value="1"/>
</dbReference>
<comment type="similarity">
    <text evidence="7 9">Belongs to the peroxiredoxin family. Prx6 subfamily.</text>
</comment>
<dbReference type="GO" id="GO:0033554">
    <property type="term" value="P:cellular response to stress"/>
    <property type="evidence" value="ECO:0007669"/>
    <property type="project" value="TreeGrafter"/>
</dbReference>
<keyword evidence="5 9" id="KW-0560">Oxidoreductase</keyword>
<dbReference type="GO" id="GO:0042744">
    <property type="term" value="P:hydrogen peroxide catabolic process"/>
    <property type="evidence" value="ECO:0007669"/>
    <property type="project" value="TreeGrafter"/>
</dbReference>
<reference evidence="12" key="2">
    <citation type="submission" date="2020-09" db="EMBL/GenBank/DDBJ databases">
        <authorList>
            <person name="Sun Q."/>
            <person name="Zhou Y."/>
        </authorList>
    </citation>
    <scope>NUCLEOTIDE SEQUENCE</scope>
    <source>
        <strain evidence="12">CGMCC 1.12997</strain>
    </source>
</reference>
<dbReference type="EMBL" id="BMGT01000001">
    <property type="protein sequence ID" value="GGG70413.1"/>
    <property type="molecule type" value="Genomic_DNA"/>
</dbReference>
<reference evidence="12" key="1">
    <citation type="journal article" date="2014" name="Int. J. Syst. Evol. Microbiol.">
        <title>Complete genome sequence of Corynebacterium casei LMG S-19264T (=DSM 44701T), isolated from a smear-ripened cheese.</title>
        <authorList>
            <consortium name="US DOE Joint Genome Institute (JGI-PGF)"/>
            <person name="Walter F."/>
            <person name="Albersmeier A."/>
            <person name="Kalinowski J."/>
            <person name="Ruckert C."/>
        </authorList>
    </citation>
    <scope>NUCLEOTIDE SEQUENCE</scope>
    <source>
        <strain evidence="12">CGMCC 1.12997</strain>
    </source>
</reference>
<dbReference type="HAMAP" id="MF_00401">
    <property type="entry name" value="Peroxiredoxin"/>
    <property type="match status" value="1"/>
</dbReference>
<dbReference type="GO" id="GO:0008379">
    <property type="term" value="F:thioredoxin peroxidase activity"/>
    <property type="evidence" value="ECO:0007669"/>
    <property type="project" value="TreeGrafter"/>
</dbReference>
<protein>
    <recommendedName>
        <fullName evidence="9">Peroxiredoxin</fullName>
        <ecNumber evidence="9">1.11.1.24</ecNumber>
    </recommendedName>
    <alternativeName>
        <fullName evidence="9">Thioredoxin-dependent peroxiredoxin</fullName>
    </alternativeName>
</protein>
<feature type="active site" description="Cysteine sulfenic acid (-SOH) intermediate" evidence="9">
    <location>
        <position position="50"/>
    </location>
</feature>
<dbReference type="Pfam" id="PF10417">
    <property type="entry name" value="1-cysPrx_C"/>
    <property type="match status" value="1"/>
</dbReference>
<dbReference type="PANTHER" id="PTHR10681:SF128">
    <property type="entry name" value="THIOREDOXIN-DEPENDENT PEROXIDE REDUCTASE, MITOCHONDRIAL"/>
    <property type="match status" value="1"/>
</dbReference>
<dbReference type="RefSeq" id="WP_188553055.1">
    <property type="nucleotide sequence ID" value="NZ_BMGT01000001.1"/>
</dbReference>
<comment type="caution">
    <text evidence="12">The sequence shown here is derived from an EMBL/GenBank/DDBJ whole genome shotgun (WGS) entry which is preliminary data.</text>
</comment>
<keyword evidence="2 9" id="KW-0963">Cytoplasm</keyword>
<dbReference type="InterPro" id="IPR013766">
    <property type="entry name" value="Thioredoxin_domain"/>
</dbReference>
<evidence type="ECO:0000256" key="2">
    <source>
        <dbReference type="ARBA" id="ARBA00022490"/>
    </source>
</evidence>
<dbReference type="GO" id="GO:0006979">
    <property type="term" value="P:response to oxidative stress"/>
    <property type="evidence" value="ECO:0007669"/>
    <property type="project" value="TreeGrafter"/>
</dbReference>
<evidence type="ECO:0000256" key="7">
    <source>
        <dbReference type="ARBA" id="ARBA00025719"/>
    </source>
</evidence>
<evidence type="ECO:0000256" key="8">
    <source>
        <dbReference type="ARBA" id="ARBA00037420"/>
    </source>
</evidence>
<keyword evidence="3 9" id="KW-0575">Peroxidase</keyword>